<sequence>LEASHLHLQGELPPLLTVSDLLLRGALHVRQLPGNPSRPCCPRFLSGETITRITKACTRVRDVAAELSHKESKNLVLRNAERSAFAKSLIDLPESETRLKLSYPGVVPVNQFFNPPATPFVDGKDALNMSLSRISRRLESLEVHAVLSDDIFDMNYCTPHGERLLELDPEDSEVEREQNENRRYDLLSIHRKQSEMPARIHYLEISFRTAVNRDILDDLYLAAARAVARMPNLRDLQLTVGEEDSGCVCRLSSDGRYTHRLVWISKSQTLYEPHLDVMKAWKAVFADRLGELDVQILSHEHYPIPPAYKERDREHEVHRLYPDDVYHISK</sequence>
<dbReference type="Pfam" id="PF20183">
    <property type="entry name" value="DUF6546"/>
    <property type="match status" value="1"/>
</dbReference>
<feature type="domain" description="DUF6546" evidence="1">
    <location>
        <begin position="211"/>
        <end position="294"/>
    </location>
</feature>
<organism evidence="2 3">
    <name type="scientific">Aureobasidium pullulans</name>
    <name type="common">Black yeast</name>
    <name type="synonym">Pullularia pullulans</name>
    <dbReference type="NCBI Taxonomy" id="5580"/>
    <lineage>
        <taxon>Eukaryota</taxon>
        <taxon>Fungi</taxon>
        <taxon>Dikarya</taxon>
        <taxon>Ascomycota</taxon>
        <taxon>Pezizomycotina</taxon>
        <taxon>Dothideomycetes</taxon>
        <taxon>Dothideomycetidae</taxon>
        <taxon>Dothideales</taxon>
        <taxon>Saccotheciaceae</taxon>
        <taxon>Aureobasidium</taxon>
    </lineage>
</organism>
<accession>A0A4S9A7D4</accession>
<dbReference type="EMBL" id="QZAO01000109">
    <property type="protein sequence ID" value="THW75001.1"/>
    <property type="molecule type" value="Genomic_DNA"/>
</dbReference>
<evidence type="ECO:0000313" key="2">
    <source>
        <dbReference type="EMBL" id="THW75001.1"/>
    </source>
</evidence>
<gene>
    <name evidence="2" type="ORF">D6D19_04364</name>
</gene>
<proteinExistence type="predicted"/>
<evidence type="ECO:0000259" key="1">
    <source>
        <dbReference type="Pfam" id="PF20183"/>
    </source>
</evidence>
<dbReference type="AlphaFoldDB" id="A0A4S9A7D4"/>
<protein>
    <recommendedName>
        <fullName evidence="1">DUF6546 domain-containing protein</fullName>
    </recommendedName>
</protein>
<dbReference type="Proteomes" id="UP000308802">
    <property type="component" value="Unassembled WGS sequence"/>
</dbReference>
<reference evidence="2 3" key="1">
    <citation type="submission" date="2018-10" db="EMBL/GenBank/DDBJ databases">
        <title>Fifty Aureobasidium pullulans genomes reveal a recombining polyextremotolerant generalist.</title>
        <authorList>
            <person name="Gostincar C."/>
            <person name="Turk M."/>
            <person name="Zajc J."/>
            <person name="Gunde-Cimerman N."/>
        </authorList>
    </citation>
    <scope>NUCLEOTIDE SEQUENCE [LARGE SCALE GENOMIC DNA]</scope>
    <source>
        <strain evidence="2 3">EXF-10659</strain>
    </source>
</reference>
<name>A0A4S9A7D4_AURPU</name>
<dbReference type="InterPro" id="IPR046676">
    <property type="entry name" value="DUF6546"/>
</dbReference>
<comment type="caution">
    <text evidence="2">The sequence shown here is derived from an EMBL/GenBank/DDBJ whole genome shotgun (WGS) entry which is preliminary data.</text>
</comment>
<feature type="non-terminal residue" evidence="2">
    <location>
        <position position="1"/>
    </location>
</feature>
<evidence type="ECO:0000313" key="3">
    <source>
        <dbReference type="Proteomes" id="UP000308802"/>
    </source>
</evidence>